<comment type="subcellular location">
    <subcellularLocation>
        <location evidence="1">Membrane</location>
        <topology evidence="1">Multi-pass membrane protein</topology>
    </subcellularLocation>
</comment>
<feature type="transmembrane region" description="Helical" evidence="7">
    <location>
        <begin position="217"/>
        <end position="236"/>
    </location>
</feature>
<gene>
    <name evidence="9" type="ORF">SAMN05443639_11874</name>
</gene>
<keyword evidence="10" id="KW-1185">Reference proteome</keyword>
<evidence type="ECO:0000256" key="2">
    <source>
        <dbReference type="ARBA" id="ARBA00022475"/>
    </source>
</evidence>
<feature type="transmembrane region" description="Helical" evidence="7">
    <location>
        <begin position="145"/>
        <end position="165"/>
    </location>
</feature>
<dbReference type="InterPro" id="IPR035952">
    <property type="entry name" value="Rhomboid-like_sf"/>
</dbReference>
<dbReference type="GO" id="GO:0016020">
    <property type="term" value="C:membrane"/>
    <property type="evidence" value="ECO:0007669"/>
    <property type="project" value="UniProtKB-SubCell"/>
</dbReference>
<dbReference type="GO" id="GO:0004252">
    <property type="term" value="F:serine-type endopeptidase activity"/>
    <property type="evidence" value="ECO:0007669"/>
    <property type="project" value="InterPro"/>
</dbReference>
<evidence type="ECO:0000256" key="5">
    <source>
        <dbReference type="ARBA" id="ARBA00022989"/>
    </source>
</evidence>
<keyword evidence="9" id="KW-0645">Protease</keyword>
<evidence type="ECO:0000313" key="10">
    <source>
        <dbReference type="Proteomes" id="UP000199181"/>
    </source>
</evidence>
<organism evidence="9 10">
    <name type="scientific">Stigmatella erecta</name>
    <dbReference type="NCBI Taxonomy" id="83460"/>
    <lineage>
        <taxon>Bacteria</taxon>
        <taxon>Pseudomonadati</taxon>
        <taxon>Myxococcota</taxon>
        <taxon>Myxococcia</taxon>
        <taxon>Myxococcales</taxon>
        <taxon>Cystobacterineae</taxon>
        <taxon>Archangiaceae</taxon>
        <taxon>Stigmatella</taxon>
    </lineage>
</organism>
<sequence>MFPISDDNPTLRTPVMTYGLLGVIIAAWALVQGAGFNTVALASSVCNWGMVPGELSGRAPLGFEVPLGDGLACVVDREPFNWLTPLTSMFLHGGWGHILGNCLFFWVFGNNVEDSMGRARFVVFYLVCGLVAAGAHVLVDPTSPVPTVGASGAISGVLGAYLVLYPRVRVKLLVPLFIFLTFISLPAWVVLIYWFVLQVITGLPQLMTLRPEVSGGVAVWAHIGGFVAGMVLIKLFENRSYTDRRTSWRHRLHPDHP</sequence>
<keyword evidence="2" id="KW-1003">Cell membrane</keyword>
<dbReference type="PANTHER" id="PTHR43066:SF26">
    <property type="entry name" value="RHOMBOID PROTEASE GLPG"/>
    <property type="match status" value="1"/>
</dbReference>
<evidence type="ECO:0000256" key="3">
    <source>
        <dbReference type="ARBA" id="ARBA00022519"/>
    </source>
</evidence>
<keyword evidence="3" id="KW-0997">Cell inner membrane</keyword>
<proteinExistence type="predicted"/>
<dbReference type="InterPro" id="IPR022764">
    <property type="entry name" value="Peptidase_S54_rhomboid_dom"/>
</dbReference>
<feature type="domain" description="Peptidase S54 rhomboid" evidence="8">
    <location>
        <begin position="82"/>
        <end position="235"/>
    </location>
</feature>
<name>A0A1I0L5T2_9BACT</name>
<dbReference type="AlphaFoldDB" id="A0A1I0L5T2"/>
<dbReference type="Proteomes" id="UP000199181">
    <property type="component" value="Unassembled WGS sequence"/>
</dbReference>
<accession>A0A1I0L5T2</accession>
<dbReference type="EMBL" id="FOIJ01000018">
    <property type="protein sequence ID" value="SEU34053.1"/>
    <property type="molecule type" value="Genomic_DNA"/>
</dbReference>
<dbReference type="Pfam" id="PF01694">
    <property type="entry name" value="Rhomboid"/>
    <property type="match status" value="1"/>
</dbReference>
<evidence type="ECO:0000256" key="1">
    <source>
        <dbReference type="ARBA" id="ARBA00004141"/>
    </source>
</evidence>
<evidence type="ECO:0000256" key="6">
    <source>
        <dbReference type="ARBA" id="ARBA00023136"/>
    </source>
</evidence>
<keyword evidence="9" id="KW-0378">Hydrolase</keyword>
<evidence type="ECO:0000259" key="8">
    <source>
        <dbReference type="Pfam" id="PF01694"/>
    </source>
</evidence>
<feature type="transmembrane region" description="Helical" evidence="7">
    <location>
        <begin position="121"/>
        <end position="139"/>
    </location>
</feature>
<reference evidence="10" key="1">
    <citation type="submission" date="2016-10" db="EMBL/GenBank/DDBJ databases">
        <authorList>
            <person name="Varghese N."/>
            <person name="Submissions S."/>
        </authorList>
    </citation>
    <scope>NUCLEOTIDE SEQUENCE [LARGE SCALE GENOMIC DNA]</scope>
    <source>
        <strain evidence="10">DSM 16858</strain>
    </source>
</reference>
<keyword evidence="4 7" id="KW-0812">Transmembrane</keyword>
<keyword evidence="5 7" id="KW-1133">Transmembrane helix</keyword>
<feature type="transmembrane region" description="Helical" evidence="7">
    <location>
        <begin position="172"/>
        <end position="197"/>
    </location>
</feature>
<dbReference type="GO" id="GO:0006508">
    <property type="term" value="P:proteolysis"/>
    <property type="evidence" value="ECO:0007669"/>
    <property type="project" value="UniProtKB-KW"/>
</dbReference>
<evidence type="ECO:0000313" key="9">
    <source>
        <dbReference type="EMBL" id="SEU34053.1"/>
    </source>
</evidence>
<protein>
    <submittedName>
        <fullName evidence="9">Membrane associated serine protease, rhomboid family</fullName>
    </submittedName>
</protein>
<keyword evidence="6 7" id="KW-0472">Membrane</keyword>
<dbReference type="Gene3D" id="1.20.1540.10">
    <property type="entry name" value="Rhomboid-like"/>
    <property type="match status" value="1"/>
</dbReference>
<dbReference type="FunFam" id="1.20.1540.10:FF:000027">
    <property type="entry name" value="Rhomboid family intramembrane serine protease"/>
    <property type="match status" value="1"/>
</dbReference>
<dbReference type="SUPFAM" id="SSF144091">
    <property type="entry name" value="Rhomboid-like"/>
    <property type="match status" value="1"/>
</dbReference>
<evidence type="ECO:0000256" key="4">
    <source>
        <dbReference type="ARBA" id="ARBA00022692"/>
    </source>
</evidence>
<dbReference type="PANTHER" id="PTHR43066">
    <property type="entry name" value="RHOMBOID-RELATED PROTEIN"/>
    <property type="match status" value="1"/>
</dbReference>
<evidence type="ECO:0000256" key="7">
    <source>
        <dbReference type="SAM" id="Phobius"/>
    </source>
</evidence>
<feature type="transmembrane region" description="Helical" evidence="7">
    <location>
        <begin position="89"/>
        <end position="109"/>
    </location>
</feature>
<dbReference type="RefSeq" id="WP_093525073.1">
    <property type="nucleotide sequence ID" value="NZ_FOIJ01000018.1"/>
</dbReference>